<dbReference type="InterPro" id="IPR006141">
    <property type="entry name" value="Intein_N"/>
</dbReference>
<feature type="domain" description="Hint" evidence="3">
    <location>
        <begin position="1935"/>
        <end position="1980"/>
    </location>
</feature>
<evidence type="ECO:0000259" key="4">
    <source>
        <dbReference type="SMART" id="SM00306"/>
    </source>
</evidence>
<dbReference type="RefSeq" id="WP_020985173.1">
    <property type="nucleotide sequence ID" value="NZ_AHMT02000054.1"/>
</dbReference>
<dbReference type="SMART" id="SM00305">
    <property type="entry name" value="HintC"/>
    <property type="match status" value="1"/>
</dbReference>
<feature type="transmembrane region" description="Helical" evidence="2">
    <location>
        <begin position="59"/>
        <end position="79"/>
    </location>
</feature>
<evidence type="ECO:0000313" key="6">
    <source>
        <dbReference type="Proteomes" id="UP000018747"/>
    </source>
</evidence>
<dbReference type="InterPro" id="IPR003586">
    <property type="entry name" value="Hint_dom_C"/>
</dbReference>
<feature type="domain" description="Hint" evidence="4">
    <location>
        <begin position="1839"/>
        <end position="1934"/>
    </location>
</feature>
<gene>
    <name evidence="5" type="ORF">LEP1GSC062_0156</name>
</gene>
<dbReference type="InterPro" id="IPR030885">
    <property type="entry name" value="Lepto_longest"/>
</dbReference>
<comment type="caution">
    <text evidence="5">The sequence shown here is derived from an EMBL/GenBank/DDBJ whole genome shotgun (WGS) entry which is preliminary data.</text>
</comment>
<keyword evidence="6" id="KW-1185">Reference proteome</keyword>
<dbReference type="Gene3D" id="2.170.16.10">
    <property type="entry name" value="Hedgehog/Intein (Hint) domain"/>
    <property type="match status" value="1"/>
</dbReference>
<reference evidence="5" key="1">
    <citation type="submission" date="2013-05" db="EMBL/GenBank/DDBJ databases">
        <authorList>
            <person name="Harkins D.M."/>
            <person name="Durkin A.S."/>
            <person name="Brinkac L.M."/>
            <person name="Haft D.H."/>
            <person name="Selengut J.D."/>
            <person name="Sanka R."/>
            <person name="DePew J."/>
            <person name="Purushe J."/>
            <person name="Hartskeerl R.A."/>
            <person name="Ahmed A."/>
            <person name="van der Linden H."/>
            <person name="Goris M.G.A."/>
            <person name="Vinetz J.M."/>
            <person name="Sutton G.G."/>
            <person name="Nierman W.C."/>
            <person name="Fouts D.E."/>
        </authorList>
    </citation>
    <scope>NUCLEOTIDE SEQUENCE [LARGE SCALE GENOMIC DNA]</scope>
    <source>
        <strain evidence="5">L 60</strain>
    </source>
</reference>
<dbReference type="CDD" id="cd00081">
    <property type="entry name" value="Hint"/>
    <property type="match status" value="1"/>
</dbReference>
<evidence type="ECO:0000256" key="2">
    <source>
        <dbReference type="SAM" id="Phobius"/>
    </source>
</evidence>
<accession>V6IAD8</accession>
<dbReference type="GO" id="GO:0016539">
    <property type="term" value="P:intein-mediated protein splicing"/>
    <property type="evidence" value="ECO:0007669"/>
    <property type="project" value="InterPro"/>
</dbReference>
<dbReference type="EMBL" id="AHMT02000054">
    <property type="protein sequence ID" value="EQA60663.1"/>
    <property type="molecule type" value="Genomic_DNA"/>
</dbReference>
<protein>
    <submittedName>
        <fullName evidence="5">Large structural protein</fullName>
    </submittedName>
</protein>
<organism evidence="5 6">
    <name type="scientific">Leptospira alexanderi serovar Manhao 3 str. L 60</name>
    <dbReference type="NCBI Taxonomy" id="1049759"/>
    <lineage>
        <taxon>Bacteria</taxon>
        <taxon>Pseudomonadati</taxon>
        <taxon>Spirochaetota</taxon>
        <taxon>Spirochaetia</taxon>
        <taxon>Leptospirales</taxon>
        <taxon>Leptospiraceae</taxon>
        <taxon>Leptospira</taxon>
    </lineage>
</organism>
<evidence type="ECO:0000313" key="5">
    <source>
        <dbReference type="EMBL" id="EQA60663.1"/>
    </source>
</evidence>
<evidence type="ECO:0000256" key="1">
    <source>
        <dbReference type="SAM" id="MobiDB-lite"/>
    </source>
</evidence>
<dbReference type="Pfam" id="PF07591">
    <property type="entry name" value="PT-HINT"/>
    <property type="match status" value="1"/>
</dbReference>
<dbReference type="SUPFAM" id="SSF51294">
    <property type="entry name" value="Hedgehog/intein (Hint) domain"/>
    <property type="match status" value="1"/>
</dbReference>
<keyword evidence="2" id="KW-0472">Membrane</keyword>
<dbReference type="Proteomes" id="UP000018747">
    <property type="component" value="Unassembled WGS sequence"/>
</dbReference>
<sequence>MSARHCFPKSKLEYNEIVNNVKVFLRPFIRYFLRNSPLLTSNPYPLIPDNYPLIPKTSCILKLLFTITFGILFVFGFGLSSQGLPVPALNPPLYNGASMDGTFSNAGQLGSIGVWDNVVLQSFGYLRAQWENQIENTITTYVNTITTQDSYNSVSAYQEYVRTSLEAQKQHAYLAWEASAEADILSERGAYLTARYGANFSETSASQTTFLNQLNSMSSTPQTNASQQILNMAASQWTQVYNGNFQAGLLDFNNSMNSMVAGYQSLVNQLNQTDANFQTNLAQIRSYETQVKAGISGLVTNMRNYMNGEDLLWNHNSSNVKTTLNTDGLAYKTLLDQMDTNLSTNAPLSALANTMNTFLQTQSALGQIQVTNYTNAIYASGSYNPGELNAASFNSGNMWSGGDVGLANAIAAYYDGSISMSGFMNWLNSQGGYGVPSGKQVVGVGGLNLQAKRSDNNYCQNGVIVCLASDPYGDHQRYYSNAGSDFLNYYENDVWVLPPAWGWFHNIKQQDRVLITLSYTTYDAAAAHNAQVWGNLVSQLNNFNANWTTNVIPAITAWESQVSAYQTSYAAWQTQKTTTLASAQASLAQGIQSLYNKEADWVASMENLKSEAEQKWRLEPATLSTGSTTNENSLGSTLSGLLTSLPNTGLSTGSISEVESVWSRMSELSSSSLVNTNTNLPDVNLLGKFTDSMDTALTGSTNISLLSATNRALLDSRMSYVEDLAKSMTTERMFTDTGYEDLLASKGYSTKEFTVTDTKGGETKVTVLVNGNGNVIGKDGKAIANTNHLPSITEGQKSLFLTSNDFIKSSCGDNLDKCNTYTEQKYESGSVVVHSDGTITAKRKMHTGEASLKSGGDATNSRDYTLVRKDETITIAAPPMIRFGTDEMAHGGVSPSAIEKVVKLNGNTGIVPPSNGNTGIVPPSNRNTGIVPASNGNTGIVPPSNRNTGIVPPSNGNTGIVPPSALTQKETEKSGSHGFDLFGSTEAVGSAINSSFGNLNKYFSKSNLEKLSASLFTSANNADARDSDNVSAASQSAQSQSQSAGMVVDLIKSVALGGMSPQAWAQGQVKQMAQSAMATVAANTFHLSPEAASLLSGALLDKQAADKAKNELGKSGPMLSMNRLEGMMPTLLGPVYGGLVELGSSLLDPSKNQSRAALRAYEEDKLQLMGQALREVGKSQDMPTELVNQLSQYAMDWKRSNDAKNALGYKSNNPLTSALGSIRNTVTSWAGEAVSGMTSVATHYLRGYGVISHDEMNRFNQDIRTTVNDLKHKSEKEAIATWNADEIQSYGLAVKEYGKTQGWSKETIEAYSKAAMEYATREQAKSALAKQTQVLDTLKAISGVGLVDKYLFNNGLSTMLVKGMRGMVTSLGDITNDLGLLSDNDLDDLYKQSKDWTSSITLSDLQAQTQTGIVNLHDAQKAQVREMMFTEIGKILSPSLGGMDPTQIGQLLKYQMDQKQAKEDAKDQKLKDAGTVVSVAAAAALTVATAGGGAPIMTSIIAGTATTTQYVAAVAITAANAGVQAYVAGETGGGNNGAIAGAANAAISTITAGAGSAFTGYVSWTPHRAGNLLTGEDAVTGGWGGGISGSFQGTSGLLKGVGLTGGLSFQPGSGVGVNMNVNFPGTLGLPKGTFLGINYQTGSGNYTASGGFNIYQNGNASTGISLSASNSGYTSVGLNYNKDGSSFLNRLQGYSLNIGSDGLLSLHNQFRGADVLSLGYNFNTHSFDPIGINQNFQNDYNNSVTQENAAANAAASAEKLAEKRQEWLDQQRTKPGYEGLSDQAVFDKYKLENSGVGGSRLDLPSQVFGSLGDMFGGSLGLFNSSGEGYLNSQGEFVPRTCFTAGTLVHTKSGTKKIEEVKVGDIVASFNEQKEEFEYNRVVETYVRQTNKIYKLTYANGRLIETTNTHPFYIAKKGWVEAEKLEVGDRSVLSNENTLMIVSIEIDAREETVYNFQVENAHTYFVTEDGVLVHNADYGETGGLLNVFTYLDANPISTLKDWFNVSVLGNKPTNFSETMAYLKSGSAEARMEAVQWLNANSPPPGTLEYAELSIYAHNTGTQKLPDAQFNEQMKILKEKSSAIYTEQRKPDGTFALTSYERESLRLFFGKEVDTLNFNTSGIMNSVGNLIFGGSSSAFTMGDTIYLTSADKRYISLNERMGVIAHEMFHNRQIETLGLTGMAARQLADIEHAKSILGVNYNENSVYDGTLPTAINNQIRQLSTSELMSIATTGTYQGHKVYVEQLASLFEKRAKLEMEGKVGL</sequence>
<dbReference type="InterPro" id="IPR030934">
    <property type="entry name" value="Intein_C"/>
</dbReference>
<dbReference type="PROSITE" id="PS50817">
    <property type="entry name" value="INTEIN_N_TER"/>
    <property type="match status" value="1"/>
</dbReference>
<dbReference type="NCBIfam" id="TIGR01445">
    <property type="entry name" value="intein_Nterm"/>
    <property type="match status" value="1"/>
</dbReference>
<feature type="region of interest" description="Disordered" evidence="1">
    <location>
        <begin position="936"/>
        <end position="978"/>
    </location>
</feature>
<dbReference type="NCBIfam" id="TIGR04388">
    <property type="entry name" value="Lepto_longest"/>
    <property type="match status" value="1"/>
</dbReference>
<evidence type="ECO:0000259" key="3">
    <source>
        <dbReference type="SMART" id="SM00305"/>
    </source>
</evidence>
<keyword evidence="2" id="KW-0812">Transmembrane</keyword>
<dbReference type="SMART" id="SM00306">
    <property type="entry name" value="HintN"/>
    <property type="match status" value="1"/>
</dbReference>
<dbReference type="PROSITE" id="PS50818">
    <property type="entry name" value="INTEIN_C_TER"/>
    <property type="match status" value="1"/>
</dbReference>
<dbReference type="InterPro" id="IPR036844">
    <property type="entry name" value="Hint_dom_sf"/>
</dbReference>
<dbReference type="InterPro" id="IPR003587">
    <property type="entry name" value="Hint_dom_N"/>
</dbReference>
<name>V6IAD8_9LEPT</name>
<keyword evidence="2" id="KW-1133">Transmembrane helix</keyword>
<feature type="compositionally biased region" description="Polar residues" evidence="1">
    <location>
        <begin position="936"/>
        <end position="958"/>
    </location>
</feature>
<proteinExistence type="predicted"/>